<dbReference type="EMBL" id="JAGFNS010000020">
    <property type="protein sequence ID" value="MBO3741400.1"/>
    <property type="molecule type" value="Genomic_DNA"/>
</dbReference>
<dbReference type="RefSeq" id="WP_208470537.1">
    <property type="nucleotide sequence ID" value="NZ_JAGFNS010000020.1"/>
</dbReference>
<name>A0ABS3US45_9ACTN</name>
<gene>
    <name evidence="1" type="ORF">J5X75_28215</name>
</gene>
<comment type="caution">
    <text evidence="1">The sequence shown here is derived from an EMBL/GenBank/DDBJ whole genome shotgun (WGS) entry which is preliminary data.</text>
</comment>
<proteinExistence type="predicted"/>
<protein>
    <submittedName>
        <fullName evidence="1">Uncharacterized protein</fullName>
    </submittedName>
</protein>
<dbReference type="Proteomes" id="UP000679690">
    <property type="component" value="Unassembled WGS sequence"/>
</dbReference>
<sequence length="136" mass="14469">MTTFPDEAVVPFACDRCPPGATATVSETIVNGRLHWSQLHACTDGPILECGRDEPPPAMRQALLDQCGVFRLRLSGITSRVTVMKVLRERGAALSDIAAMVTTLTGQGLAGTEAELRLLSMRLDGTGVTTLSVECP</sequence>
<organism evidence="1 2">
    <name type="scientific">Actinoplanes flavus</name>
    <dbReference type="NCBI Taxonomy" id="2820290"/>
    <lineage>
        <taxon>Bacteria</taxon>
        <taxon>Bacillati</taxon>
        <taxon>Actinomycetota</taxon>
        <taxon>Actinomycetes</taxon>
        <taxon>Micromonosporales</taxon>
        <taxon>Micromonosporaceae</taxon>
        <taxon>Actinoplanes</taxon>
    </lineage>
</organism>
<evidence type="ECO:0000313" key="2">
    <source>
        <dbReference type="Proteomes" id="UP000679690"/>
    </source>
</evidence>
<reference evidence="1 2" key="1">
    <citation type="submission" date="2021-03" db="EMBL/GenBank/DDBJ databases">
        <title>Actinoplanes flavus sp. nov., a novel actinomycete isolated from Coconut Palm rhizosphere soil.</title>
        <authorList>
            <person name="Luo X."/>
        </authorList>
    </citation>
    <scope>NUCLEOTIDE SEQUENCE [LARGE SCALE GENOMIC DNA]</scope>
    <source>
        <strain evidence="1 2">NEAU-H7</strain>
    </source>
</reference>
<accession>A0ABS3US45</accession>
<evidence type="ECO:0000313" key="1">
    <source>
        <dbReference type="EMBL" id="MBO3741400.1"/>
    </source>
</evidence>
<keyword evidence="2" id="KW-1185">Reference proteome</keyword>